<evidence type="ECO:0000313" key="2">
    <source>
        <dbReference type="Proteomes" id="UP000024635"/>
    </source>
</evidence>
<dbReference type="OrthoDB" id="10259112at2759"/>
<evidence type="ECO:0000313" key="1">
    <source>
        <dbReference type="EMBL" id="EYC31590.1"/>
    </source>
</evidence>
<dbReference type="EMBL" id="JARK01001340">
    <property type="protein sequence ID" value="EYC31590.1"/>
    <property type="molecule type" value="Genomic_DNA"/>
</dbReference>
<reference evidence="2" key="1">
    <citation type="journal article" date="2015" name="Nat. Genet.">
        <title>The genome and transcriptome of the zoonotic hookworm Ancylostoma ceylanicum identify infection-specific gene families.</title>
        <authorList>
            <person name="Schwarz E.M."/>
            <person name="Hu Y."/>
            <person name="Antoshechkin I."/>
            <person name="Miller M.M."/>
            <person name="Sternberg P.W."/>
            <person name="Aroian R.V."/>
        </authorList>
    </citation>
    <scope>NUCLEOTIDE SEQUENCE</scope>
    <source>
        <strain evidence="2">HY135</strain>
    </source>
</reference>
<proteinExistence type="predicted"/>
<organism evidence="1 2">
    <name type="scientific">Ancylostoma ceylanicum</name>
    <dbReference type="NCBI Taxonomy" id="53326"/>
    <lineage>
        <taxon>Eukaryota</taxon>
        <taxon>Metazoa</taxon>
        <taxon>Ecdysozoa</taxon>
        <taxon>Nematoda</taxon>
        <taxon>Chromadorea</taxon>
        <taxon>Rhabditida</taxon>
        <taxon>Rhabditina</taxon>
        <taxon>Rhabditomorpha</taxon>
        <taxon>Strongyloidea</taxon>
        <taxon>Ancylostomatidae</taxon>
        <taxon>Ancylostomatinae</taxon>
        <taxon>Ancylostoma</taxon>
    </lineage>
</organism>
<comment type="caution">
    <text evidence="1">The sequence shown here is derived from an EMBL/GenBank/DDBJ whole genome shotgun (WGS) entry which is preliminary data.</text>
</comment>
<dbReference type="Proteomes" id="UP000024635">
    <property type="component" value="Unassembled WGS sequence"/>
</dbReference>
<accession>A0A016VW29</accession>
<keyword evidence="2" id="KW-1185">Reference proteome</keyword>
<dbReference type="AlphaFoldDB" id="A0A016VW29"/>
<sequence>MLVQRLLPHPVYSRSKKYLSPASTAHLLGLAAPPMHYHTCCDVAQSTRSVAGDKYILERLCIRACLSISGLV</sequence>
<name>A0A016VW29_9BILA</name>
<gene>
    <name evidence="1" type="primary">Acey_s0004.g2234</name>
    <name evidence="1" type="ORF">Y032_0004g2234</name>
</gene>
<protein>
    <submittedName>
        <fullName evidence="1">Uncharacterized protein</fullName>
    </submittedName>
</protein>